<accession>A0ABQ1SBZ5</accession>
<dbReference type="PROSITE" id="PS51257">
    <property type="entry name" value="PROKAR_LIPOPROTEIN"/>
    <property type="match status" value="1"/>
</dbReference>
<dbReference type="EMBL" id="BMKL01000001">
    <property type="protein sequence ID" value="GGD98960.1"/>
    <property type="molecule type" value="Genomic_DNA"/>
</dbReference>
<protein>
    <recommendedName>
        <fullName evidence="1">ABC-type transport auxiliary lipoprotein component domain-containing protein</fullName>
    </recommendedName>
</protein>
<evidence type="ECO:0000313" key="2">
    <source>
        <dbReference type="EMBL" id="GGD98960.1"/>
    </source>
</evidence>
<dbReference type="Gene3D" id="3.40.50.10610">
    <property type="entry name" value="ABC-type transport auxiliary lipoprotein component"/>
    <property type="match status" value="1"/>
</dbReference>
<dbReference type="Pfam" id="PF03886">
    <property type="entry name" value="ABC_trans_aux"/>
    <property type="match status" value="1"/>
</dbReference>
<evidence type="ECO:0000313" key="3">
    <source>
        <dbReference type="Proteomes" id="UP000619041"/>
    </source>
</evidence>
<reference evidence="3" key="1">
    <citation type="journal article" date="2019" name="Int. J. Syst. Evol. Microbiol.">
        <title>The Global Catalogue of Microorganisms (GCM) 10K type strain sequencing project: providing services to taxonomists for standard genome sequencing and annotation.</title>
        <authorList>
            <consortium name="The Broad Institute Genomics Platform"/>
            <consortium name="The Broad Institute Genome Sequencing Center for Infectious Disease"/>
            <person name="Wu L."/>
            <person name="Ma J."/>
        </authorList>
    </citation>
    <scope>NUCLEOTIDE SEQUENCE [LARGE SCALE GENOMIC DNA]</scope>
    <source>
        <strain evidence="3">CGMCC 1.15959</strain>
    </source>
</reference>
<feature type="domain" description="ABC-type transport auxiliary lipoprotein component" evidence="1">
    <location>
        <begin position="43"/>
        <end position="194"/>
    </location>
</feature>
<evidence type="ECO:0000259" key="1">
    <source>
        <dbReference type="Pfam" id="PF03886"/>
    </source>
</evidence>
<dbReference type="Proteomes" id="UP000619041">
    <property type="component" value="Unassembled WGS sequence"/>
</dbReference>
<sequence length="198" mass="20867">MKMNAMKSTRIGLALALSAALTGCISFGSKPPESLLSLTPANPVPAGTAISGDVAQAIAVLEPEAPARLAVTRVPVQIDDTQIAYVKDAVWVDKPTRLFRRLLGETIRAKSRRLVIDTDDAALTPKNQLRGTLVDFGYDARTSQVVVTFDAVRDVNGTQVTTRRFSATAPATPEAAPVGAALNQAANEVASQVADWVG</sequence>
<organism evidence="2 3">
    <name type="scientific">Tsuneonella deserti</name>
    <dbReference type="NCBI Taxonomy" id="2035528"/>
    <lineage>
        <taxon>Bacteria</taxon>
        <taxon>Pseudomonadati</taxon>
        <taxon>Pseudomonadota</taxon>
        <taxon>Alphaproteobacteria</taxon>
        <taxon>Sphingomonadales</taxon>
        <taxon>Erythrobacteraceae</taxon>
        <taxon>Tsuneonella</taxon>
    </lineage>
</organism>
<dbReference type="InterPro" id="IPR005586">
    <property type="entry name" value="ABC_trans_aux"/>
</dbReference>
<keyword evidence="3" id="KW-1185">Reference proteome</keyword>
<gene>
    <name evidence="2" type="ORF">GCM10011515_18500</name>
</gene>
<dbReference type="SUPFAM" id="SSF159594">
    <property type="entry name" value="XCC0632-like"/>
    <property type="match status" value="1"/>
</dbReference>
<name>A0ABQ1SBZ5_9SPHN</name>
<proteinExistence type="predicted"/>
<comment type="caution">
    <text evidence="2">The sequence shown here is derived from an EMBL/GenBank/DDBJ whole genome shotgun (WGS) entry which is preliminary data.</text>
</comment>